<dbReference type="Gene3D" id="3.30.200.20">
    <property type="entry name" value="Phosphorylase Kinase, domain 1"/>
    <property type="match status" value="1"/>
</dbReference>
<evidence type="ECO:0000256" key="5">
    <source>
        <dbReference type="ARBA" id="ARBA00022741"/>
    </source>
</evidence>
<dbReference type="InterPro" id="IPR001245">
    <property type="entry name" value="Ser-Thr/Tyr_kinase_cat_dom"/>
</dbReference>
<dbReference type="SUPFAM" id="SSF50969">
    <property type="entry name" value="YVTN repeat-like/Quinoprotein amine dehydrogenase"/>
    <property type="match status" value="1"/>
</dbReference>
<dbReference type="InterPro" id="IPR011009">
    <property type="entry name" value="Kinase-like_dom_sf"/>
</dbReference>
<evidence type="ECO:0000256" key="9">
    <source>
        <dbReference type="SAM" id="MobiDB-lite"/>
    </source>
</evidence>
<feature type="domain" description="Protein kinase" evidence="10">
    <location>
        <begin position="15"/>
        <end position="243"/>
    </location>
</feature>
<dbReference type="Gene3D" id="1.10.510.10">
    <property type="entry name" value="Transferase(Phosphotransferase) domain 1"/>
    <property type="match status" value="1"/>
</dbReference>
<evidence type="ECO:0000256" key="4">
    <source>
        <dbReference type="ARBA" id="ARBA00022679"/>
    </source>
</evidence>
<dbReference type="AlphaFoldDB" id="A0A840WPP7"/>
<protein>
    <recommendedName>
        <fullName evidence="10">Protein kinase domain-containing protein</fullName>
    </recommendedName>
</protein>
<dbReference type="SUPFAM" id="SSF56112">
    <property type="entry name" value="Protein kinase-like (PK-like)"/>
    <property type="match status" value="1"/>
</dbReference>
<evidence type="ECO:0000256" key="3">
    <source>
        <dbReference type="ARBA" id="ARBA00010886"/>
    </source>
</evidence>
<comment type="caution">
    <text evidence="11">The sequence shown here is derived from an EMBL/GenBank/DDBJ whole genome shotgun (WGS) entry which is preliminary data.</text>
</comment>
<dbReference type="PANTHER" id="PTHR43289">
    <property type="entry name" value="MITOGEN-ACTIVATED PROTEIN KINASE KINASE KINASE 20-RELATED"/>
    <property type="match status" value="1"/>
</dbReference>
<keyword evidence="7" id="KW-0067">ATP-binding</keyword>
<dbReference type="GO" id="GO:0000922">
    <property type="term" value="C:spindle pole"/>
    <property type="evidence" value="ECO:0007669"/>
    <property type="project" value="UniProtKB-SubCell"/>
</dbReference>
<keyword evidence="8" id="KW-0206">Cytoskeleton</keyword>
<keyword evidence="12" id="KW-1185">Reference proteome</keyword>
<name>A0A840WPP7_9ACTN</name>
<dbReference type="InterPro" id="IPR000719">
    <property type="entry name" value="Prot_kinase_dom"/>
</dbReference>
<evidence type="ECO:0000256" key="7">
    <source>
        <dbReference type="ARBA" id="ARBA00022840"/>
    </source>
</evidence>
<reference evidence="11 12" key="1">
    <citation type="submission" date="2020-08" db="EMBL/GenBank/DDBJ databases">
        <title>Sequencing the genomes of 1000 actinobacteria strains.</title>
        <authorList>
            <person name="Klenk H.-P."/>
        </authorList>
    </citation>
    <scope>NUCLEOTIDE SEQUENCE [LARGE SCALE GENOMIC DNA]</scope>
    <source>
        <strain evidence="11 12">DSM 44598</strain>
    </source>
</reference>
<proteinExistence type="inferred from homology"/>
<dbReference type="SMART" id="SM00220">
    <property type="entry name" value="S_TKc"/>
    <property type="match status" value="1"/>
</dbReference>
<accession>A0A840WPP7</accession>
<evidence type="ECO:0000256" key="6">
    <source>
        <dbReference type="ARBA" id="ARBA00022777"/>
    </source>
</evidence>
<dbReference type="Gene3D" id="2.130.10.10">
    <property type="entry name" value="YVTN repeat-like/Quinoprotein amine dehydrogenase"/>
    <property type="match status" value="1"/>
</dbReference>
<dbReference type="PANTHER" id="PTHR43289:SF34">
    <property type="entry name" value="SERINE_THREONINE-PROTEIN KINASE YBDM-RELATED"/>
    <property type="match status" value="1"/>
</dbReference>
<dbReference type="InterPro" id="IPR015943">
    <property type="entry name" value="WD40/YVTN_repeat-like_dom_sf"/>
</dbReference>
<dbReference type="GO" id="GO:0005524">
    <property type="term" value="F:ATP binding"/>
    <property type="evidence" value="ECO:0007669"/>
    <property type="project" value="UniProtKB-KW"/>
</dbReference>
<feature type="region of interest" description="Disordered" evidence="9">
    <location>
        <begin position="317"/>
        <end position="336"/>
    </location>
</feature>
<comment type="subcellular location">
    <subcellularLocation>
        <location evidence="1">Cytoplasm</location>
        <location evidence="1">Cytoskeleton</location>
        <location evidence="1">Microtubule organizing center</location>
        <location evidence="1">Centrosome</location>
    </subcellularLocation>
    <subcellularLocation>
        <location evidence="2">Cytoplasm</location>
        <location evidence="2">Cytoskeleton</location>
        <location evidence="2">Spindle pole</location>
    </subcellularLocation>
</comment>
<dbReference type="RefSeq" id="WP_184366758.1">
    <property type="nucleotide sequence ID" value="NZ_BAAAKM010000055.1"/>
</dbReference>
<evidence type="ECO:0000256" key="1">
    <source>
        <dbReference type="ARBA" id="ARBA00004300"/>
    </source>
</evidence>
<comment type="similarity">
    <text evidence="3">Belongs to the protein kinase superfamily. NEK Ser/Thr protein kinase family. NIMA subfamily.</text>
</comment>
<dbReference type="InterPro" id="IPR011044">
    <property type="entry name" value="Quino_amine_DH_bsu"/>
</dbReference>
<feature type="region of interest" description="Disordered" evidence="9">
    <location>
        <begin position="268"/>
        <end position="287"/>
    </location>
</feature>
<organism evidence="11 12">
    <name type="scientific">Nocardiopsis metallicus</name>
    <dbReference type="NCBI Taxonomy" id="179819"/>
    <lineage>
        <taxon>Bacteria</taxon>
        <taxon>Bacillati</taxon>
        <taxon>Actinomycetota</taxon>
        <taxon>Actinomycetes</taxon>
        <taxon>Streptosporangiales</taxon>
        <taxon>Nocardiopsidaceae</taxon>
        <taxon>Nocardiopsis</taxon>
    </lineage>
</organism>
<dbReference type="GO" id="GO:0004674">
    <property type="term" value="F:protein serine/threonine kinase activity"/>
    <property type="evidence" value="ECO:0007669"/>
    <property type="project" value="TreeGrafter"/>
</dbReference>
<sequence length="681" mass="72406">MFPLHPHDPPSAGPHRLYARLGEDAYARIYLGAAGVEDPVAVKIVRPEYATDPAFRSSFTHEVEAAHGLNSSHVCLIRDADLSGAVPWVAVSRPLGPSLAELIHRNGPLPTEALHPLALALAQGLADLHATRRTHGSLWPDGVLLSSRTALLADPGLEWAISGTEQRAPHPAFAAPEGGATPATDVFSWASTLCFAASGVEGPDGLAKVPLQLRGLIDTCLKRDPRLRPSAHDLVQMLGGPAVPPAWSPQVQSAIDAIADAQRSMLSTAALTPREPAGDGGPPARRRGRLMAAGAGALALAVLATAGAVFAYGRIGDDPEQGPRSSGADGDEGNSLITEGACLDDLGFPAPDEPLPEDTNFWDPAFSPDGDVLVATSSAGLTVWDWAAGEEIARPTSEATFTVDPVFAPTGCTVVAAEAVSYEDREFPVRLAYTYDLPAGTSTQHLGAQNGPDDNDRWLLKPLEVNSAGFSPDGSRLVVSLTASYGEMSTVVIDTATGEQGEPMAEGLHYGAVFVDDEHFATKDLREVRVWNADTGEEVNVLRGDSTTRLAAVPGETQVAYLHENRVLISDYTTGDEIASFTRDEFETDDDPLFIHLFVDSGHDRVYTTWQVESAGGGWYYRNQVWNLSTGEDVTEGIEASGNYRTVVPHPDGEVLAAVTVQDSDLVLIDPDTFEIVERLS</sequence>
<evidence type="ECO:0000256" key="8">
    <source>
        <dbReference type="ARBA" id="ARBA00023212"/>
    </source>
</evidence>
<gene>
    <name evidence="11" type="ORF">HNR07_004714</name>
</gene>
<keyword evidence="5" id="KW-0547">Nucleotide-binding</keyword>
<keyword evidence="4" id="KW-0808">Transferase</keyword>
<dbReference type="PROSITE" id="PS50011">
    <property type="entry name" value="PROTEIN_KINASE_DOM"/>
    <property type="match status" value="1"/>
</dbReference>
<dbReference type="Pfam" id="PF07714">
    <property type="entry name" value="PK_Tyr_Ser-Thr"/>
    <property type="match status" value="1"/>
</dbReference>
<keyword evidence="6" id="KW-0418">Kinase</keyword>
<evidence type="ECO:0000256" key="2">
    <source>
        <dbReference type="ARBA" id="ARBA00004647"/>
    </source>
</evidence>
<dbReference type="Proteomes" id="UP000579647">
    <property type="component" value="Unassembled WGS sequence"/>
</dbReference>
<evidence type="ECO:0000313" key="12">
    <source>
        <dbReference type="Proteomes" id="UP000579647"/>
    </source>
</evidence>
<dbReference type="EMBL" id="JACHDO010000001">
    <property type="protein sequence ID" value="MBB5493577.1"/>
    <property type="molecule type" value="Genomic_DNA"/>
</dbReference>
<dbReference type="GO" id="GO:0005813">
    <property type="term" value="C:centrosome"/>
    <property type="evidence" value="ECO:0007669"/>
    <property type="project" value="UniProtKB-SubCell"/>
</dbReference>
<keyword evidence="8" id="KW-0963">Cytoplasm</keyword>
<evidence type="ECO:0000313" key="11">
    <source>
        <dbReference type="EMBL" id="MBB5493577.1"/>
    </source>
</evidence>
<evidence type="ECO:0000259" key="10">
    <source>
        <dbReference type="PROSITE" id="PS50011"/>
    </source>
</evidence>